<dbReference type="Proteomes" id="UP000572051">
    <property type="component" value="Unassembled WGS sequence"/>
</dbReference>
<evidence type="ECO:0000313" key="8">
    <source>
        <dbReference type="EMBL" id="NYJ37760.1"/>
    </source>
</evidence>
<dbReference type="InterPro" id="IPR045851">
    <property type="entry name" value="AMP-bd_C_sf"/>
</dbReference>
<dbReference type="EMBL" id="JACCFS010000001">
    <property type="protein sequence ID" value="NYJ37760.1"/>
    <property type="molecule type" value="Genomic_DNA"/>
</dbReference>
<dbReference type="RefSeq" id="WP_179828751.1">
    <property type="nucleotide sequence ID" value="NZ_JACCFS010000001.1"/>
</dbReference>
<dbReference type="GO" id="GO:0070566">
    <property type="term" value="F:adenylyltransferase activity"/>
    <property type="evidence" value="ECO:0007669"/>
    <property type="project" value="TreeGrafter"/>
</dbReference>
<dbReference type="GO" id="GO:0005886">
    <property type="term" value="C:plasma membrane"/>
    <property type="evidence" value="ECO:0007669"/>
    <property type="project" value="TreeGrafter"/>
</dbReference>
<dbReference type="InterPro" id="IPR040097">
    <property type="entry name" value="FAAL/FAAC"/>
</dbReference>
<dbReference type="Pfam" id="PF00501">
    <property type="entry name" value="AMP-binding"/>
    <property type="match status" value="1"/>
</dbReference>
<name>A0A7Z0ET04_9ACTN</name>
<feature type="domain" description="AMP-binding enzyme C-terminal" evidence="7">
    <location>
        <begin position="472"/>
        <end position="584"/>
    </location>
</feature>
<feature type="domain" description="AMP-dependent synthetase/ligase" evidence="6">
    <location>
        <begin position="15"/>
        <end position="431"/>
    </location>
</feature>
<dbReference type="InterPro" id="IPR020845">
    <property type="entry name" value="AMP-binding_CS"/>
</dbReference>
<dbReference type="InterPro" id="IPR025110">
    <property type="entry name" value="AMP-bd_C"/>
</dbReference>
<dbReference type="Pfam" id="PF23024">
    <property type="entry name" value="AMP-dom_DIP2-like"/>
    <property type="match status" value="1"/>
</dbReference>
<accession>A0A7Z0ET04</accession>
<organism evidence="8 9">
    <name type="scientific">Nocardiopsis aegyptia</name>
    <dbReference type="NCBI Taxonomy" id="220378"/>
    <lineage>
        <taxon>Bacteria</taxon>
        <taxon>Bacillati</taxon>
        <taxon>Actinomycetota</taxon>
        <taxon>Actinomycetes</taxon>
        <taxon>Streptosporangiales</taxon>
        <taxon>Nocardiopsidaceae</taxon>
        <taxon>Nocardiopsis</taxon>
    </lineage>
</organism>
<dbReference type="GO" id="GO:0016874">
    <property type="term" value="F:ligase activity"/>
    <property type="evidence" value="ECO:0007669"/>
    <property type="project" value="UniProtKB-KW"/>
</dbReference>
<dbReference type="PROSITE" id="PS00455">
    <property type="entry name" value="AMP_BINDING"/>
    <property type="match status" value="1"/>
</dbReference>
<dbReference type="Gene3D" id="3.30.300.30">
    <property type="match status" value="1"/>
</dbReference>
<protein>
    <submittedName>
        <fullName evidence="8">Acyl-CoA synthetase (AMP-forming)/AMP-acid ligase II</fullName>
    </submittedName>
</protein>
<evidence type="ECO:0000256" key="1">
    <source>
        <dbReference type="ARBA" id="ARBA00006432"/>
    </source>
</evidence>
<dbReference type="PANTHER" id="PTHR22754:SF32">
    <property type="entry name" value="DISCO-INTERACTING PROTEIN 2"/>
    <property type="match status" value="1"/>
</dbReference>
<dbReference type="AlphaFoldDB" id="A0A7Z0ET04"/>
<dbReference type="FunFam" id="3.40.50.12780:FF:000013">
    <property type="entry name" value="Long-chain-fatty-acid--AMP ligase FadD32"/>
    <property type="match status" value="1"/>
</dbReference>
<evidence type="ECO:0000313" key="9">
    <source>
        <dbReference type="Proteomes" id="UP000572051"/>
    </source>
</evidence>
<dbReference type="GO" id="GO:0006633">
    <property type="term" value="P:fatty acid biosynthetic process"/>
    <property type="evidence" value="ECO:0007669"/>
    <property type="project" value="TreeGrafter"/>
</dbReference>
<feature type="region of interest" description="Disordered" evidence="5">
    <location>
        <begin position="364"/>
        <end position="385"/>
    </location>
</feature>
<dbReference type="InterPro" id="IPR042099">
    <property type="entry name" value="ANL_N_sf"/>
</dbReference>
<reference evidence="8 9" key="1">
    <citation type="submission" date="2020-07" db="EMBL/GenBank/DDBJ databases">
        <title>Sequencing the genomes of 1000 actinobacteria strains.</title>
        <authorList>
            <person name="Klenk H.-P."/>
        </authorList>
    </citation>
    <scope>NUCLEOTIDE SEQUENCE [LARGE SCALE GENOMIC DNA]</scope>
    <source>
        <strain evidence="8 9">DSM 44442</strain>
    </source>
</reference>
<comment type="caution">
    <text evidence="8">The sequence shown here is derived from an EMBL/GenBank/DDBJ whole genome shotgun (WGS) entry which is preliminary data.</text>
</comment>
<dbReference type="SUPFAM" id="SSF56801">
    <property type="entry name" value="Acetyl-CoA synthetase-like"/>
    <property type="match status" value="1"/>
</dbReference>
<sequence>MATDTPTTLIDVLLRHTRTHPHRKAYEFTGGGTVANLTYAELERRSRSMAVALRASAAPGDRVLVMCSPGLDYVAAFLGALYAGVIAVPAYPPTNARNMVRLVRTAQDAQPVAVIADALVLDLIALHDTGGELAALHRIPVEDVPDTGADLPGPRPDADDVAFLQYTSGSTGTPKGVVVSHRNLMHNSALIASRMSISAESVCVSWLPPYHDMGLVGGILQPLHSGFLGVLMTPLDFLQRPMSWLEAVSEYRGTVSGGPDFAFELCSTRFDAQPREDLDLSSWSVAFSGSEPIRRRTLDRFAERFTSVGFRERAFFPCYGLAEATLLVSGGPVDSASVVMAAPVAPNTAPAAPAAPVAPAVPAASATPAVPDGAEREERPLLEEQPRFVECGGIPDEMDVRVADPATGALRAPGEVGEILVASASVAMGYWNGADEASFHARPPGTDRDYLRTGDLGFVRDGRLFVTSRLKDVLILRGRNHHPHDIEDTAAHSHPMVRPGAVAAFTTEVADQDRLMIVAEVRDGAGPESIEELTAALRRAVAEEHGLSVHTVVPIRARTAPKTANGKLQRHRCKELFLSGELAAVSAGATAKERV</sequence>
<dbReference type="InterPro" id="IPR000873">
    <property type="entry name" value="AMP-dep_synth/lig_dom"/>
</dbReference>
<gene>
    <name evidence="8" type="ORF">HNR10_005641</name>
</gene>
<dbReference type="PANTHER" id="PTHR22754">
    <property type="entry name" value="DISCO-INTERACTING PROTEIN 2 DIP2 -RELATED"/>
    <property type="match status" value="1"/>
</dbReference>
<keyword evidence="9" id="KW-1185">Reference proteome</keyword>
<evidence type="ECO:0000259" key="6">
    <source>
        <dbReference type="Pfam" id="PF00501"/>
    </source>
</evidence>
<keyword evidence="4" id="KW-0443">Lipid metabolism</keyword>
<dbReference type="CDD" id="cd05931">
    <property type="entry name" value="FAAL"/>
    <property type="match status" value="1"/>
</dbReference>
<evidence type="ECO:0000256" key="3">
    <source>
        <dbReference type="ARBA" id="ARBA00022832"/>
    </source>
</evidence>
<evidence type="ECO:0000256" key="2">
    <source>
        <dbReference type="ARBA" id="ARBA00022598"/>
    </source>
</evidence>
<dbReference type="Gene3D" id="3.40.50.12780">
    <property type="entry name" value="N-terminal domain of ligase-like"/>
    <property type="match status" value="1"/>
</dbReference>
<keyword evidence="3" id="KW-0276">Fatty acid metabolism</keyword>
<feature type="compositionally biased region" description="Basic and acidic residues" evidence="5">
    <location>
        <begin position="373"/>
        <end position="385"/>
    </location>
</feature>
<comment type="similarity">
    <text evidence="1">Belongs to the ATP-dependent AMP-binding enzyme family.</text>
</comment>
<keyword evidence="2 8" id="KW-0436">Ligase</keyword>
<evidence type="ECO:0000259" key="7">
    <source>
        <dbReference type="Pfam" id="PF23024"/>
    </source>
</evidence>
<evidence type="ECO:0000256" key="5">
    <source>
        <dbReference type="SAM" id="MobiDB-lite"/>
    </source>
</evidence>
<dbReference type="GO" id="GO:0071766">
    <property type="term" value="P:Actinobacterium-type cell wall biogenesis"/>
    <property type="evidence" value="ECO:0007669"/>
    <property type="project" value="UniProtKB-ARBA"/>
</dbReference>
<proteinExistence type="inferred from homology"/>
<evidence type="ECO:0000256" key="4">
    <source>
        <dbReference type="ARBA" id="ARBA00023098"/>
    </source>
</evidence>